<feature type="compositionally biased region" description="Low complexity" evidence="4">
    <location>
        <begin position="327"/>
        <end position="353"/>
    </location>
</feature>
<protein>
    <recommendedName>
        <fullName evidence="7">Ataxin-2 C-terminal domain-containing protein</fullName>
    </recommendedName>
</protein>
<dbReference type="Pfam" id="PF07145">
    <property type="entry name" value="PAM2"/>
    <property type="match status" value="1"/>
</dbReference>
<feature type="compositionally biased region" description="Low complexity" evidence="4">
    <location>
        <begin position="190"/>
        <end position="202"/>
    </location>
</feature>
<dbReference type="GO" id="GO:0000900">
    <property type="term" value="F:mRNA regulatory element binding translation repressor activity"/>
    <property type="evidence" value="ECO:0007669"/>
    <property type="project" value="InterPro"/>
</dbReference>
<feature type="compositionally biased region" description="Low complexity" evidence="4">
    <location>
        <begin position="132"/>
        <end position="149"/>
    </location>
</feature>
<dbReference type="InterPro" id="IPR009818">
    <property type="entry name" value="PAM2_motif"/>
</dbReference>
<dbReference type="GO" id="GO:0005737">
    <property type="term" value="C:cytoplasm"/>
    <property type="evidence" value="ECO:0007669"/>
    <property type="project" value="TreeGrafter"/>
</dbReference>
<reference evidence="5 6" key="1">
    <citation type="submission" date="2023-11" db="EMBL/GenBank/DDBJ databases">
        <authorList>
            <person name="Okamura Y."/>
        </authorList>
    </citation>
    <scope>NUCLEOTIDE SEQUENCE [LARGE SCALE GENOMIC DNA]</scope>
</reference>
<dbReference type="InterPro" id="IPR040396">
    <property type="entry name" value="PAIP2-like"/>
</dbReference>
<feature type="region of interest" description="Disordered" evidence="4">
    <location>
        <begin position="122"/>
        <end position="392"/>
    </location>
</feature>
<feature type="compositionally biased region" description="Basic and acidic residues" evidence="4">
    <location>
        <begin position="232"/>
        <end position="283"/>
    </location>
</feature>
<dbReference type="Proteomes" id="UP001497472">
    <property type="component" value="Unassembled WGS sequence"/>
</dbReference>
<feature type="compositionally biased region" description="Polar residues" evidence="4">
    <location>
        <begin position="150"/>
        <end position="160"/>
    </location>
</feature>
<sequence length="431" mass="47216">MKIPETGNVGTYYGEENGQWQPNGMIIDNGVGGGVVGSGDAGVLRPPAPVYPVHLPRGGPMGGYVMAGAYYPAAYPAVATPQDDFADYMWMENEEEFDKQVMQQLEEEALMEQCIEAMLEDEQRERHRRTNGHNNNNGPTTSNSSNTASLQEAVSRSTLNPLAAEFVPGRARQPPEERSDPPESKEPELQVEVQTPSETVESTETEVKIDDKESLPQTDPPEVSAADIQPIEDDKRSKEKLRPKVDTKKAKAETKPKAKVESKAKKDVKVKSVSEVKTSEVKNEVSVQSETSVTCEEGQEESIEVVKQSSPPPTEEPSTGFKPINYAAAAKANKPKKATTPPTTTVPEKITPPALKIEKSKEKVLTKTTPKVKTDKPIPRKNSTKVTSHNHQMPVATPKMRFQPAVGSEIKVFIENIPRPIAGYAMCISFI</sequence>
<keyword evidence="3" id="KW-0810">Translation regulation</keyword>
<evidence type="ECO:0000256" key="2">
    <source>
        <dbReference type="ARBA" id="ARBA00022843"/>
    </source>
</evidence>
<dbReference type="EMBL" id="CAVLEF010000010">
    <property type="protein sequence ID" value="CAK1547900.1"/>
    <property type="molecule type" value="Genomic_DNA"/>
</dbReference>
<comment type="similarity">
    <text evidence="1">Belongs to the PAIP2 family.</text>
</comment>
<dbReference type="AlphaFoldDB" id="A0AAV1JGW2"/>
<evidence type="ECO:0008006" key="7">
    <source>
        <dbReference type="Google" id="ProtNLM"/>
    </source>
</evidence>
<evidence type="ECO:0000256" key="3">
    <source>
        <dbReference type="ARBA" id="ARBA00022845"/>
    </source>
</evidence>
<gene>
    <name evidence="5" type="ORF">LNINA_LOCUS7338</name>
</gene>
<dbReference type="PANTHER" id="PTHR13154">
    <property type="entry name" value="POLYADENYLATE-BINDING PROTEIN-INTERACTING PROTEIN 2"/>
    <property type="match status" value="1"/>
</dbReference>
<organism evidence="5 6">
    <name type="scientific">Leptosia nina</name>
    <dbReference type="NCBI Taxonomy" id="320188"/>
    <lineage>
        <taxon>Eukaryota</taxon>
        <taxon>Metazoa</taxon>
        <taxon>Ecdysozoa</taxon>
        <taxon>Arthropoda</taxon>
        <taxon>Hexapoda</taxon>
        <taxon>Insecta</taxon>
        <taxon>Pterygota</taxon>
        <taxon>Neoptera</taxon>
        <taxon>Endopterygota</taxon>
        <taxon>Lepidoptera</taxon>
        <taxon>Glossata</taxon>
        <taxon>Ditrysia</taxon>
        <taxon>Papilionoidea</taxon>
        <taxon>Pieridae</taxon>
        <taxon>Pierinae</taxon>
        <taxon>Leptosia</taxon>
    </lineage>
</organism>
<comment type="caution">
    <text evidence="5">The sequence shown here is derived from an EMBL/GenBank/DDBJ whole genome shotgun (WGS) entry which is preliminary data.</text>
</comment>
<keyword evidence="6" id="KW-1185">Reference proteome</keyword>
<keyword evidence="2" id="KW-0832">Ubl conjugation</keyword>
<feature type="compositionally biased region" description="Basic and acidic residues" evidence="4">
    <location>
        <begin position="356"/>
        <end position="365"/>
    </location>
</feature>
<dbReference type="PANTHER" id="PTHR13154:SF6">
    <property type="entry name" value="GEO05078P1"/>
    <property type="match status" value="1"/>
</dbReference>
<feature type="compositionally biased region" description="Basic and acidic residues" evidence="4">
    <location>
        <begin position="205"/>
        <end position="214"/>
    </location>
</feature>
<accession>A0AAV1JGW2</accession>
<name>A0AAV1JGW2_9NEOP</name>
<feature type="compositionally biased region" description="Basic and acidic residues" evidence="4">
    <location>
        <begin position="173"/>
        <end position="188"/>
    </location>
</feature>
<evidence type="ECO:0000313" key="5">
    <source>
        <dbReference type="EMBL" id="CAK1547900.1"/>
    </source>
</evidence>
<evidence type="ECO:0000256" key="1">
    <source>
        <dbReference type="ARBA" id="ARBA00006858"/>
    </source>
</evidence>
<dbReference type="GO" id="GO:0045947">
    <property type="term" value="P:negative regulation of translational initiation"/>
    <property type="evidence" value="ECO:0007669"/>
    <property type="project" value="InterPro"/>
</dbReference>
<evidence type="ECO:0000313" key="6">
    <source>
        <dbReference type="Proteomes" id="UP001497472"/>
    </source>
</evidence>
<proteinExistence type="inferred from homology"/>
<evidence type="ECO:0000256" key="4">
    <source>
        <dbReference type="SAM" id="MobiDB-lite"/>
    </source>
</evidence>